<gene>
    <name evidence="1" type="ORF">L3556_02210</name>
</gene>
<evidence type="ECO:0008006" key="3">
    <source>
        <dbReference type="Google" id="ProtNLM"/>
    </source>
</evidence>
<reference evidence="1" key="2">
    <citation type="submission" date="2022-01" db="EMBL/GenBank/DDBJ databases">
        <authorList>
            <person name="Zivanovic Y."/>
            <person name="Moreira D."/>
            <person name="Lopez-Garcia P."/>
        </authorList>
    </citation>
    <scope>NUCLEOTIDE SEQUENCE</scope>
    <source>
        <strain evidence="1">G9</strain>
    </source>
</reference>
<organism evidence="1 2">
    <name type="scientific">Candidatus Synechococcus calcipolaris G9</name>
    <dbReference type="NCBI Taxonomy" id="1497997"/>
    <lineage>
        <taxon>Bacteria</taxon>
        <taxon>Bacillati</taxon>
        <taxon>Cyanobacteriota</taxon>
        <taxon>Cyanophyceae</taxon>
        <taxon>Synechococcales</taxon>
        <taxon>Synechococcaceae</taxon>
        <taxon>Synechococcus</taxon>
    </lineage>
</organism>
<evidence type="ECO:0000313" key="1">
    <source>
        <dbReference type="EMBL" id="MDG2989754.1"/>
    </source>
</evidence>
<dbReference type="Proteomes" id="UP001154265">
    <property type="component" value="Unassembled WGS sequence"/>
</dbReference>
<dbReference type="RefSeq" id="WP_277865669.1">
    <property type="nucleotide sequence ID" value="NZ_JAKKUT010000001.1"/>
</dbReference>
<reference evidence="1" key="1">
    <citation type="journal article" date="2022" name="Genome Biol. Evol.">
        <title>A New Gene Family Diagnostic for Intracellular Biomineralization of Amorphous Ca Carbonates by Cyanobacteria.</title>
        <authorList>
            <person name="Benzerara K."/>
            <person name="Duprat E."/>
            <person name="Bitard-Feildel T."/>
            <person name="Caumes G."/>
            <person name="Cassier-Chauvat C."/>
            <person name="Chauvat F."/>
            <person name="Dezi M."/>
            <person name="Diop S.I."/>
            <person name="Gaschignard G."/>
            <person name="Gorgen S."/>
            <person name="Gugger M."/>
            <person name="Lopez-Garcia P."/>
            <person name="Millet M."/>
            <person name="Skouri-Panet F."/>
            <person name="Moreira D."/>
            <person name="Callebaut I."/>
        </authorList>
    </citation>
    <scope>NUCLEOTIDE SEQUENCE</scope>
    <source>
        <strain evidence="1">G9</strain>
    </source>
</reference>
<keyword evidence="2" id="KW-1185">Reference proteome</keyword>
<protein>
    <recommendedName>
        <fullName evidence="3">Transposase</fullName>
    </recommendedName>
</protein>
<accession>A0ABT6EVB5</accession>
<proteinExistence type="predicted"/>
<name>A0ABT6EVB5_9SYNE</name>
<sequence length="48" mass="5123">MNIGSNEITAIPVLLEQLDCKKAIIAIDVMGRHAAIAKQICAAQEDDS</sequence>
<dbReference type="EMBL" id="JAKKUT010000001">
    <property type="protein sequence ID" value="MDG2989754.1"/>
    <property type="molecule type" value="Genomic_DNA"/>
</dbReference>
<evidence type="ECO:0000313" key="2">
    <source>
        <dbReference type="Proteomes" id="UP001154265"/>
    </source>
</evidence>
<comment type="caution">
    <text evidence="1">The sequence shown here is derived from an EMBL/GenBank/DDBJ whole genome shotgun (WGS) entry which is preliminary data.</text>
</comment>